<feature type="compositionally biased region" description="Basic and acidic residues" evidence="1">
    <location>
        <begin position="1"/>
        <end position="26"/>
    </location>
</feature>
<dbReference type="EMBL" id="EQ980996">
    <property type="protein sequence ID" value="EEF24901.1"/>
    <property type="molecule type" value="Genomic_DNA"/>
</dbReference>
<proteinExistence type="predicted"/>
<dbReference type="InParanoid" id="B9TGW3"/>
<evidence type="ECO:0000313" key="2">
    <source>
        <dbReference type="EMBL" id="EEF24901.1"/>
    </source>
</evidence>
<feature type="non-terminal residue" evidence="2">
    <location>
        <position position="1"/>
    </location>
</feature>
<sequence length="170" mass="19250">PRRAGKQEHDARHAGEAHADAAAQERRHARVEGALLARRKRADHADRRDDHPDRDRERGNHRQHGDTPREGRRQRDQAQLRAPEPDVGEPPLADFAQREHRHQLESDTLKQRDEKPNQAEMRVGPQERNRIERDEIPEAVGGEQQADEHGQQQPAGGEGQRPRDGAAPAG</sequence>
<keyword evidence="3" id="KW-1185">Reference proteome</keyword>
<reference evidence="3" key="1">
    <citation type="journal article" date="2010" name="Nat. Biotechnol.">
        <title>Draft genome sequence of the oilseed species Ricinus communis.</title>
        <authorList>
            <person name="Chan A.P."/>
            <person name="Crabtree J."/>
            <person name="Zhao Q."/>
            <person name="Lorenzi H."/>
            <person name="Orvis J."/>
            <person name="Puiu D."/>
            <person name="Melake-Berhan A."/>
            <person name="Jones K.M."/>
            <person name="Redman J."/>
            <person name="Chen G."/>
            <person name="Cahoon E.B."/>
            <person name="Gedil M."/>
            <person name="Stanke M."/>
            <person name="Haas B.J."/>
            <person name="Wortman J.R."/>
            <person name="Fraser-Liggett C.M."/>
            <person name="Ravel J."/>
            <person name="Rabinowicz P.D."/>
        </authorList>
    </citation>
    <scope>NUCLEOTIDE SEQUENCE [LARGE SCALE GENOMIC DNA]</scope>
    <source>
        <strain evidence="3">cv. Hale</strain>
    </source>
</reference>
<feature type="compositionally biased region" description="Basic and acidic residues" evidence="1">
    <location>
        <begin position="43"/>
        <end position="78"/>
    </location>
</feature>
<feature type="non-terminal residue" evidence="2">
    <location>
        <position position="170"/>
    </location>
</feature>
<evidence type="ECO:0000256" key="1">
    <source>
        <dbReference type="SAM" id="MobiDB-lite"/>
    </source>
</evidence>
<organism evidence="2 3">
    <name type="scientific">Ricinus communis</name>
    <name type="common">Castor bean</name>
    <dbReference type="NCBI Taxonomy" id="3988"/>
    <lineage>
        <taxon>Eukaryota</taxon>
        <taxon>Viridiplantae</taxon>
        <taxon>Streptophyta</taxon>
        <taxon>Embryophyta</taxon>
        <taxon>Tracheophyta</taxon>
        <taxon>Spermatophyta</taxon>
        <taxon>Magnoliopsida</taxon>
        <taxon>eudicotyledons</taxon>
        <taxon>Gunneridae</taxon>
        <taxon>Pentapetalae</taxon>
        <taxon>rosids</taxon>
        <taxon>fabids</taxon>
        <taxon>Malpighiales</taxon>
        <taxon>Euphorbiaceae</taxon>
        <taxon>Acalyphoideae</taxon>
        <taxon>Acalypheae</taxon>
        <taxon>Ricinus</taxon>
    </lineage>
</organism>
<name>B9TGW3_RICCO</name>
<feature type="compositionally biased region" description="Basic and acidic residues" evidence="1">
    <location>
        <begin position="125"/>
        <end position="136"/>
    </location>
</feature>
<gene>
    <name evidence="2" type="ORF">RCOM_1946200</name>
</gene>
<feature type="region of interest" description="Disordered" evidence="1">
    <location>
        <begin position="1"/>
        <end position="170"/>
    </location>
</feature>
<feature type="compositionally biased region" description="Basic and acidic residues" evidence="1">
    <location>
        <begin position="96"/>
        <end position="117"/>
    </location>
</feature>
<accession>B9TGW3</accession>
<dbReference type="Proteomes" id="UP000008311">
    <property type="component" value="Unassembled WGS sequence"/>
</dbReference>
<protein>
    <submittedName>
        <fullName evidence="2">Uncharacterized protein</fullName>
    </submittedName>
</protein>
<dbReference type="AlphaFoldDB" id="B9TGW3"/>
<evidence type="ECO:0000313" key="3">
    <source>
        <dbReference type="Proteomes" id="UP000008311"/>
    </source>
</evidence>